<protein>
    <submittedName>
        <fullName evidence="5">OmpA family protein</fullName>
    </submittedName>
    <submittedName>
        <fullName evidence="4">Outer membrane protein OmpA-like peptidoglycan-associated protein</fullName>
    </submittedName>
</protein>
<dbReference type="InterPro" id="IPR036737">
    <property type="entry name" value="OmpA-like_sf"/>
</dbReference>
<reference evidence="4 6" key="2">
    <citation type="submission" date="2020-08" db="EMBL/GenBank/DDBJ databases">
        <title>Genomic Encyclopedia of Type Strains, Phase III (KMG-III): the genomes of soil and plant-associated and newly described type strains.</title>
        <authorList>
            <person name="Whitman W."/>
        </authorList>
    </citation>
    <scope>NUCLEOTIDE SEQUENCE [LARGE SCALE GENOMIC DNA]</scope>
    <source>
        <strain evidence="4 6">CECT 8088</strain>
    </source>
</reference>
<dbReference type="Pfam" id="PF00691">
    <property type="entry name" value="OmpA"/>
    <property type="match status" value="1"/>
</dbReference>
<feature type="signal peptide" evidence="2">
    <location>
        <begin position="1"/>
        <end position="32"/>
    </location>
</feature>
<name>A0A839V411_9PROT</name>
<dbReference type="Pfam" id="PF01617">
    <property type="entry name" value="Surface_Ag_2"/>
    <property type="match status" value="1"/>
</dbReference>
<dbReference type="Gene3D" id="3.30.1330.60">
    <property type="entry name" value="OmpA-like domain"/>
    <property type="match status" value="1"/>
</dbReference>
<dbReference type="PROSITE" id="PS51123">
    <property type="entry name" value="OMPA_2"/>
    <property type="match status" value="1"/>
</dbReference>
<dbReference type="AlphaFoldDB" id="A0A839V411"/>
<dbReference type="Gene3D" id="2.40.160.20">
    <property type="match status" value="1"/>
</dbReference>
<dbReference type="EMBL" id="JACHXV010000006">
    <property type="protein sequence ID" value="MBB3174269.1"/>
    <property type="molecule type" value="Genomic_DNA"/>
</dbReference>
<reference evidence="5 7" key="1">
    <citation type="submission" date="2020-06" db="EMBL/GenBank/DDBJ databases">
        <title>Description of novel acetic acid bacteria.</title>
        <authorList>
            <person name="Sombolestani A."/>
        </authorList>
    </citation>
    <scope>NUCLEOTIDE SEQUENCE [LARGE SCALE GENOMIC DNA]</scope>
    <source>
        <strain evidence="5 7">LMG 26838</strain>
    </source>
</reference>
<dbReference type="GO" id="GO:0016020">
    <property type="term" value="C:membrane"/>
    <property type="evidence" value="ECO:0007669"/>
    <property type="project" value="UniProtKB-UniRule"/>
</dbReference>
<dbReference type="PANTHER" id="PTHR30329">
    <property type="entry name" value="STATOR ELEMENT OF FLAGELLAR MOTOR COMPLEX"/>
    <property type="match status" value="1"/>
</dbReference>
<dbReference type="InterPro" id="IPR011250">
    <property type="entry name" value="OMP/PagP_B-barrel"/>
</dbReference>
<proteinExistence type="predicted"/>
<dbReference type="RefSeq" id="WP_176625411.1">
    <property type="nucleotide sequence ID" value="NZ_JABXXQ010000319.1"/>
</dbReference>
<keyword evidence="2" id="KW-0732">Signal</keyword>
<feature type="domain" description="OmpA-like" evidence="3">
    <location>
        <begin position="259"/>
        <end position="379"/>
    </location>
</feature>
<evidence type="ECO:0000313" key="6">
    <source>
        <dbReference type="Proteomes" id="UP000557688"/>
    </source>
</evidence>
<evidence type="ECO:0000256" key="1">
    <source>
        <dbReference type="PROSITE-ProRule" id="PRU00473"/>
    </source>
</evidence>
<dbReference type="SUPFAM" id="SSF103088">
    <property type="entry name" value="OmpA-like"/>
    <property type="match status" value="1"/>
</dbReference>
<evidence type="ECO:0000259" key="3">
    <source>
        <dbReference type="PROSITE" id="PS51123"/>
    </source>
</evidence>
<dbReference type="InterPro" id="IPR002566">
    <property type="entry name" value="Msp4_OMP-like"/>
</dbReference>
<dbReference type="InterPro" id="IPR006665">
    <property type="entry name" value="OmpA-like"/>
</dbReference>
<dbReference type="PANTHER" id="PTHR30329:SF21">
    <property type="entry name" value="LIPOPROTEIN YIAD-RELATED"/>
    <property type="match status" value="1"/>
</dbReference>
<gene>
    <name evidence="4" type="ORF">FHR90_002105</name>
    <name evidence="5" type="ORF">HUK83_12940</name>
</gene>
<dbReference type="PROSITE" id="PS51257">
    <property type="entry name" value="PROKAR_LIPOPROTEIN"/>
    <property type="match status" value="1"/>
</dbReference>
<evidence type="ECO:0000313" key="4">
    <source>
        <dbReference type="EMBL" id="MBB3174269.1"/>
    </source>
</evidence>
<evidence type="ECO:0000313" key="7">
    <source>
        <dbReference type="Proteomes" id="UP000565205"/>
    </source>
</evidence>
<organism evidence="4 6">
    <name type="scientific">Endobacter medicaginis</name>
    <dbReference type="NCBI Taxonomy" id="1181271"/>
    <lineage>
        <taxon>Bacteria</taxon>
        <taxon>Pseudomonadati</taxon>
        <taxon>Pseudomonadota</taxon>
        <taxon>Alphaproteobacteria</taxon>
        <taxon>Acetobacterales</taxon>
        <taxon>Acetobacteraceae</taxon>
        <taxon>Endobacter</taxon>
    </lineage>
</organism>
<dbReference type="SUPFAM" id="SSF56925">
    <property type="entry name" value="OMPA-like"/>
    <property type="match status" value="1"/>
</dbReference>
<dbReference type="InterPro" id="IPR050330">
    <property type="entry name" value="Bact_OuterMem_StrucFunc"/>
</dbReference>
<evidence type="ECO:0000256" key="2">
    <source>
        <dbReference type="SAM" id="SignalP"/>
    </source>
</evidence>
<keyword evidence="1" id="KW-0472">Membrane</keyword>
<feature type="chain" id="PRO_5033643873" evidence="2">
    <location>
        <begin position="33"/>
        <end position="379"/>
    </location>
</feature>
<dbReference type="EMBL" id="JABXXQ010000319">
    <property type="protein sequence ID" value="NVN31236.1"/>
    <property type="molecule type" value="Genomic_DNA"/>
</dbReference>
<keyword evidence="6" id="KW-1185">Reference proteome</keyword>
<dbReference type="Proteomes" id="UP000557688">
    <property type="component" value="Unassembled WGS sequence"/>
</dbReference>
<dbReference type="CDD" id="cd07185">
    <property type="entry name" value="OmpA_C-like"/>
    <property type="match status" value="1"/>
</dbReference>
<comment type="caution">
    <text evidence="4">The sequence shown here is derived from an EMBL/GenBank/DDBJ whole genome shotgun (WGS) entry which is preliminary data.</text>
</comment>
<accession>A0A839V411</accession>
<dbReference type="Proteomes" id="UP000565205">
    <property type="component" value="Unassembled WGS sequence"/>
</dbReference>
<sequence length="379" mass="40435">MTKLNLRVSTALASLAACGATALLVAPTVAFAQPIHGIYVSLGAGGNLLQDETLKQSSQFPSGRLRFGGGLAGAGAVGWGFGNGFRVEVEGNYRQNGLQHFLGTAFPTSSGGKQENYGGMLNVLFDMDIGRNWIYPYFGAGVGYSWTRLDTWYSGSNYPYVNNIQGTDGNFAYQGIFGLSFPIAFAPGLSMTAEYRFFSVLGDEHFGGNAFGANNSLTHGVQQGRQSIKTDYNHSAMLGLRYAFDTAPPPVAAPAPVSAPAPEAARTYLVFFDWDRSNLTPRARQIVAEAAQASTHVQTTRIEVNGYTDTSSARGGAAGAKYNEGLSVRRATTVKAELIHDGVPASAIDIHGYGESHPLVPTGPNAREPQNRRVEIILH</sequence>
<evidence type="ECO:0000313" key="5">
    <source>
        <dbReference type="EMBL" id="NVN31236.1"/>
    </source>
</evidence>